<keyword evidence="3" id="KW-1185">Reference proteome</keyword>
<evidence type="ECO:0000256" key="1">
    <source>
        <dbReference type="SAM" id="MobiDB-lite"/>
    </source>
</evidence>
<proteinExistence type="predicted"/>
<reference evidence="2" key="1">
    <citation type="submission" date="2022-11" db="EMBL/GenBank/DDBJ databases">
        <title>Minimal conservation of predation-associated metabolite biosynthetic gene clusters underscores biosynthetic potential of Myxococcota including descriptions for ten novel species: Archangium lansinium sp. nov., Myxococcus landrumus sp. nov., Nannocystis bai.</title>
        <authorList>
            <person name="Ahearne A."/>
            <person name="Stevens C."/>
            <person name="Phillips K."/>
        </authorList>
    </citation>
    <scope>NUCLEOTIDE SEQUENCE</scope>
    <source>
        <strain evidence="2">Na p29</strain>
    </source>
</reference>
<feature type="region of interest" description="Disordered" evidence="1">
    <location>
        <begin position="1"/>
        <end position="42"/>
    </location>
</feature>
<feature type="compositionally biased region" description="Gly residues" evidence="1">
    <location>
        <begin position="31"/>
        <end position="42"/>
    </location>
</feature>
<gene>
    <name evidence="2" type="ORF">OV079_45270</name>
</gene>
<accession>A0A9X3J403</accession>
<sequence length="388" mass="41305">MAVGAEGRGVERAQRTGGGRGRPEFRANVERGGGAGRLGVGGDVERVEGSRERILATPKWWEAARGEADVLRIAGVGRDRVGARSCGEGERRRLVVDGSGSGALAGWKLRERARIGALDGRNGEGLERPRFFDNAGRVSFGERFGDVQRVEGSRQRVFPVVASVEQTRSVGGSEGLQSFVRAGRLRGVGEGDELRGVASVQEEGSVVDVGRGIGVMSERAEPGVLCRLGGGRFGLERVEGEGQRIVAARGGDSGVVRARQIDRGLRRCMAGAADVGLEREGGGVDDRERLGGRLLGTREDRGGAGGVGCGEGRELGRVELDRQRVLGERDVREGVRGRCCEGRRVVRVEHERGGVVELEGVERGEGVVELAGREGTARRLRCSGDRTR</sequence>
<dbReference type="AlphaFoldDB" id="A0A9X3J403"/>
<name>A0A9X3J403_9BACT</name>
<evidence type="ECO:0000313" key="3">
    <source>
        <dbReference type="Proteomes" id="UP001150924"/>
    </source>
</evidence>
<organism evidence="2 3">
    <name type="scientific">Nannocystis pusilla</name>
    <dbReference type="NCBI Taxonomy" id="889268"/>
    <lineage>
        <taxon>Bacteria</taxon>
        <taxon>Pseudomonadati</taxon>
        <taxon>Myxococcota</taxon>
        <taxon>Polyangia</taxon>
        <taxon>Nannocystales</taxon>
        <taxon>Nannocystaceae</taxon>
        <taxon>Nannocystis</taxon>
    </lineage>
</organism>
<evidence type="ECO:0000313" key="2">
    <source>
        <dbReference type="EMBL" id="MCY1012628.1"/>
    </source>
</evidence>
<comment type="caution">
    <text evidence="2">The sequence shown here is derived from an EMBL/GenBank/DDBJ whole genome shotgun (WGS) entry which is preliminary data.</text>
</comment>
<dbReference type="RefSeq" id="WP_267776111.1">
    <property type="nucleotide sequence ID" value="NZ_JAPNKE010000002.1"/>
</dbReference>
<dbReference type="Proteomes" id="UP001150924">
    <property type="component" value="Unassembled WGS sequence"/>
</dbReference>
<dbReference type="EMBL" id="JAPNKE010000002">
    <property type="protein sequence ID" value="MCY1012628.1"/>
    <property type="molecule type" value="Genomic_DNA"/>
</dbReference>
<protein>
    <submittedName>
        <fullName evidence="2">Uncharacterized protein</fullName>
    </submittedName>
</protein>